<reference evidence="5 6" key="1">
    <citation type="submission" date="2023-08" db="EMBL/GenBank/DDBJ databases">
        <title>Oxalobacteraceae gen .nov., isolated from river sludge outside the plant.</title>
        <authorList>
            <person name="Zhao S.Y."/>
        </authorList>
    </citation>
    <scope>NUCLEOTIDE SEQUENCE [LARGE SCALE GENOMIC DNA]</scope>
    <source>
        <strain evidence="5 6">R-40</strain>
    </source>
</reference>
<dbReference type="PRINTS" id="PR00344">
    <property type="entry name" value="BCTRLSENSOR"/>
</dbReference>
<accession>A0ABU1BT93</accession>
<comment type="caution">
    <text evidence="5">The sequence shown here is derived from an EMBL/GenBank/DDBJ whole genome shotgun (WGS) entry which is preliminary data.</text>
</comment>
<dbReference type="CDD" id="cd00075">
    <property type="entry name" value="HATPase"/>
    <property type="match status" value="1"/>
</dbReference>
<dbReference type="SMART" id="SM00388">
    <property type="entry name" value="HisKA"/>
    <property type="match status" value="1"/>
</dbReference>
<dbReference type="Pfam" id="PF00512">
    <property type="entry name" value="HisKA"/>
    <property type="match status" value="1"/>
</dbReference>
<dbReference type="Pfam" id="PF02518">
    <property type="entry name" value="HATPase_c"/>
    <property type="match status" value="1"/>
</dbReference>
<evidence type="ECO:0000256" key="3">
    <source>
        <dbReference type="ARBA" id="ARBA00022553"/>
    </source>
</evidence>
<sequence>MSSNDMLRFNEAIDQALAESVAKYSIQVNRTRDMFLAILGHDLRAPLASISLSGELLGVAGISAEKVTSIGKQVERSASTMSSMVNDLLGFSRTQLGSKIPIKANQIDLTSICYTAIDDVSAMYPVSLFNLTKDGNLTAHLDGARLHQVFCNLLINAAHYGSKHHVIEIAAKEAADELTVTVSNRGPAIPPEPLKAIFDPLVQLSNERPLDNRPSTSLGLGLFIAREITESHGGSIEVTSTENEGTVFEVRLPKKCN</sequence>
<keyword evidence="5" id="KW-0808">Transferase</keyword>
<keyword evidence="3" id="KW-0597">Phosphoprotein</keyword>
<name>A0ABU1BT93_9BURK</name>
<keyword evidence="6" id="KW-1185">Reference proteome</keyword>
<dbReference type="PROSITE" id="PS50109">
    <property type="entry name" value="HIS_KIN"/>
    <property type="match status" value="1"/>
</dbReference>
<evidence type="ECO:0000313" key="5">
    <source>
        <dbReference type="EMBL" id="MDQ9172074.1"/>
    </source>
</evidence>
<dbReference type="InterPro" id="IPR005467">
    <property type="entry name" value="His_kinase_dom"/>
</dbReference>
<dbReference type="SUPFAM" id="SSF55874">
    <property type="entry name" value="ATPase domain of HSP90 chaperone/DNA topoisomerase II/histidine kinase"/>
    <property type="match status" value="1"/>
</dbReference>
<dbReference type="EC" id="2.7.13.3" evidence="2"/>
<protein>
    <recommendedName>
        <fullName evidence="2">histidine kinase</fullName>
        <ecNumber evidence="2">2.7.13.3</ecNumber>
    </recommendedName>
</protein>
<evidence type="ECO:0000256" key="2">
    <source>
        <dbReference type="ARBA" id="ARBA00012438"/>
    </source>
</evidence>
<dbReference type="InterPro" id="IPR004358">
    <property type="entry name" value="Sig_transdc_His_kin-like_C"/>
</dbReference>
<dbReference type="InterPro" id="IPR036097">
    <property type="entry name" value="HisK_dim/P_sf"/>
</dbReference>
<dbReference type="CDD" id="cd00082">
    <property type="entry name" value="HisKA"/>
    <property type="match status" value="1"/>
</dbReference>
<dbReference type="PANTHER" id="PTHR43547:SF2">
    <property type="entry name" value="HYBRID SIGNAL TRANSDUCTION HISTIDINE KINASE C"/>
    <property type="match status" value="1"/>
</dbReference>
<dbReference type="InterPro" id="IPR003594">
    <property type="entry name" value="HATPase_dom"/>
</dbReference>
<gene>
    <name evidence="5" type="ORF">Q8A64_16805</name>
</gene>
<dbReference type="SMART" id="SM00387">
    <property type="entry name" value="HATPase_c"/>
    <property type="match status" value="1"/>
</dbReference>
<evidence type="ECO:0000256" key="1">
    <source>
        <dbReference type="ARBA" id="ARBA00000085"/>
    </source>
</evidence>
<keyword evidence="5" id="KW-0418">Kinase</keyword>
<evidence type="ECO:0000313" key="6">
    <source>
        <dbReference type="Proteomes" id="UP001225596"/>
    </source>
</evidence>
<dbReference type="RefSeq" id="WP_338438078.1">
    <property type="nucleotide sequence ID" value="NZ_JAUYVH010000016.1"/>
</dbReference>
<dbReference type="InterPro" id="IPR003661">
    <property type="entry name" value="HisK_dim/P_dom"/>
</dbReference>
<organism evidence="5 6">
    <name type="scientific">Keguizhuia sedimenti</name>
    <dbReference type="NCBI Taxonomy" id="3064264"/>
    <lineage>
        <taxon>Bacteria</taxon>
        <taxon>Pseudomonadati</taxon>
        <taxon>Pseudomonadota</taxon>
        <taxon>Betaproteobacteria</taxon>
        <taxon>Burkholderiales</taxon>
        <taxon>Oxalobacteraceae</taxon>
        <taxon>Keguizhuia</taxon>
    </lineage>
</organism>
<comment type="catalytic activity">
    <reaction evidence="1">
        <text>ATP + protein L-histidine = ADP + protein N-phospho-L-histidine.</text>
        <dbReference type="EC" id="2.7.13.3"/>
    </reaction>
</comment>
<feature type="domain" description="Histidine kinase" evidence="4">
    <location>
        <begin position="38"/>
        <end position="256"/>
    </location>
</feature>
<proteinExistence type="predicted"/>
<dbReference type="GO" id="GO:0016301">
    <property type="term" value="F:kinase activity"/>
    <property type="evidence" value="ECO:0007669"/>
    <property type="project" value="UniProtKB-KW"/>
</dbReference>
<dbReference type="PANTHER" id="PTHR43547">
    <property type="entry name" value="TWO-COMPONENT HISTIDINE KINASE"/>
    <property type="match status" value="1"/>
</dbReference>
<dbReference type="EMBL" id="JAUYVH010000016">
    <property type="protein sequence ID" value="MDQ9172074.1"/>
    <property type="molecule type" value="Genomic_DNA"/>
</dbReference>
<dbReference type="SUPFAM" id="SSF47384">
    <property type="entry name" value="Homodimeric domain of signal transducing histidine kinase"/>
    <property type="match status" value="1"/>
</dbReference>
<evidence type="ECO:0000259" key="4">
    <source>
        <dbReference type="PROSITE" id="PS50109"/>
    </source>
</evidence>
<dbReference type="Gene3D" id="3.30.565.10">
    <property type="entry name" value="Histidine kinase-like ATPase, C-terminal domain"/>
    <property type="match status" value="1"/>
</dbReference>
<dbReference type="InterPro" id="IPR036890">
    <property type="entry name" value="HATPase_C_sf"/>
</dbReference>
<dbReference type="Gene3D" id="1.10.287.130">
    <property type="match status" value="1"/>
</dbReference>
<dbReference type="Proteomes" id="UP001225596">
    <property type="component" value="Unassembled WGS sequence"/>
</dbReference>